<dbReference type="PANTHER" id="PTHR34407">
    <property type="entry name" value="EXPRESSED PROTEIN"/>
    <property type="match status" value="1"/>
</dbReference>
<dbReference type="EMBL" id="CP001810">
    <property type="protein sequence ID" value="ADL33062.1"/>
    <property type="molecule type" value="Genomic_DNA"/>
</dbReference>
<dbReference type="Proteomes" id="UP000001299">
    <property type="component" value="Chromosome 1"/>
</dbReference>
<dbReference type="AlphaFoldDB" id="E0RYI1"/>
<dbReference type="RefSeq" id="WP_013279719.1">
    <property type="nucleotide sequence ID" value="NC_014387.1"/>
</dbReference>
<dbReference type="STRING" id="515622.bpr_I0314"/>
<name>E0RYI1_BUTPB</name>
<sequence length="593" mass="66219">MDAVEVRGPKAPKDPIKKKPFFFIMQGKEIYGAPQPDGRGIQFIYESDGRLIDAARLSGNITDDYMLGLLKTTEGFRKMVHSIGVSVSGRVKEEKVRFVFQMYGATQSDPTSTQITLDFEMDGMERIIKMSDVDWKESDKEPGQIRFEFPTPGIQASVDVRFYLNNGFVAPIQPMESMVDFESKNYSDMISHSLMQMGNTARLEKVLQKAGKGEDVTLGFIGGSITQGAGAIPIHEKCYPRVFAENFEKKYANGGQVTLIKAGVGGTPSELGMVRFERDVLRGGVRKPDLIVIEFAVNDEGDETKGVCYESLVRKALALPWKPAVVLLFAVFSFDWNLQDRLGPVGVRYDIPMVSIMDAVTPQFNLLPEDGRVISKNQFFYDVYHPSNLGHQIMSDCLIHLMDEVNGKATSLDTGIDETELSKIQPIIGADFENVELIDRHELARLKKKYHISMLEEGSFNNIDKELQMVEMDTNIEPVPEFPYNWAHLPKSVQNSDSASDEAIDNASFKMKITCSKLLLLFKDSGSTVYGTAEVYVDDKKVMDADPLKVGWTHCNAVILFDENKSASHVIEIKMAPGMENKKFAILGFGVVE</sequence>
<feature type="domain" description="SGNH hydrolase-type esterase" evidence="1">
    <location>
        <begin position="220"/>
        <end position="393"/>
    </location>
</feature>
<dbReference type="eggNOG" id="COG2755">
    <property type="taxonomic scope" value="Bacteria"/>
</dbReference>
<dbReference type="InterPro" id="IPR036514">
    <property type="entry name" value="SGNH_hydro_sf"/>
</dbReference>
<proteinExistence type="predicted"/>
<protein>
    <recommendedName>
        <fullName evidence="1">SGNH hydrolase-type esterase domain-containing protein</fullName>
    </recommendedName>
</protein>
<gene>
    <name evidence="2" type="ordered locus">bpr_I0314</name>
</gene>
<keyword evidence="3" id="KW-1185">Reference proteome</keyword>
<reference evidence="2 3" key="1">
    <citation type="journal article" date="2010" name="PLoS ONE">
        <title>The glycobiome of the rumen bacterium Butyrivibrio proteoclasticus B316(T) highlights adaptation to a polysaccharide-rich environment.</title>
        <authorList>
            <person name="Kelly W.J."/>
            <person name="Leahy S.C."/>
            <person name="Altermann E."/>
            <person name="Yeoman C.J."/>
            <person name="Dunne J.C."/>
            <person name="Kong Z."/>
            <person name="Pacheco D.M."/>
            <person name="Li D."/>
            <person name="Noel S.J."/>
            <person name="Moon C.D."/>
            <person name="Cookson A.L."/>
            <person name="Attwood G.T."/>
        </authorList>
    </citation>
    <scope>NUCLEOTIDE SEQUENCE [LARGE SCALE GENOMIC DNA]</scope>
    <source>
        <strain evidence="3">ATCC 51982 / DSM 14932 / B316</strain>
    </source>
</reference>
<dbReference type="PANTHER" id="PTHR34407:SF1">
    <property type="entry name" value="SGNH HYDROLASE-TYPE ESTERASE DOMAIN-CONTAINING PROTEIN"/>
    <property type="match status" value="1"/>
</dbReference>
<dbReference type="HOGENOM" id="CLU_035115_0_0_9"/>
<dbReference type="CDD" id="cd00229">
    <property type="entry name" value="SGNH_hydrolase"/>
    <property type="match status" value="1"/>
</dbReference>
<dbReference type="Pfam" id="PF13472">
    <property type="entry name" value="Lipase_GDSL_2"/>
    <property type="match status" value="1"/>
</dbReference>
<accession>E0RYI1</accession>
<dbReference type="KEGG" id="bpb:bpr_I0314"/>
<evidence type="ECO:0000313" key="3">
    <source>
        <dbReference type="Proteomes" id="UP000001299"/>
    </source>
</evidence>
<dbReference type="Gene3D" id="3.40.50.1110">
    <property type="entry name" value="SGNH hydrolase"/>
    <property type="match status" value="1"/>
</dbReference>
<evidence type="ECO:0000259" key="1">
    <source>
        <dbReference type="Pfam" id="PF13472"/>
    </source>
</evidence>
<organism evidence="2 3">
    <name type="scientific">Butyrivibrio proteoclasticus (strain ATCC 51982 / DSM 14932 / B316)</name>
    <name type="common">Clostridium proteoclasticum</name>
    <dbReference type="NCBI Taxonomy" id="515622"/>
    <lineage>
        <taxon>Bacteria</taxon>
        <taxon>Bacillati</taxon>
        <taxon>Bacillota</taxon>
        <taxon>Clostridia</taxon>
        <taxon>Lachnospirales</taxon>
        <taxon>Lachnospiraceae</taxon>
        <taxon>Butyrivibrio</taxon>
    </lineage>
</organism>
<evidence type="ECO:0000313" key="2">
    <source>
        <dbReference type="EMBL" id="ADL33062.1"/>
    </source>
</evidence>
<dbReference type="InterPro" id="IPR013830">
    <property type="entry name" value="SGNH_hydro"/>
</dbReference>
<dbReference type="SUPFAM" id="SSF52266">
    <property type="entry name" value="SGNH hydrolase"/>
    <property type="match status" value="1"/>
</dbReference>